<keyword evidence="1" id="KW-0677">Repeat</keyword>
<sequence length="103" mass="11710">MYNKITGRPRGFGFVTFSSKDSVAMVLKNNYHELKGKFVDVRVAIPKNDNNYTDNRNNNNYRRSSIRGGGGQRWPIYDTYQGCYHATYGYCGPGSCGILLYGY</sequence>
<protein>
    <recommendedName>
        <fullName evidence="5">RRM domain-containing protein</fullName>
    </recommendedName>
</protein>
<feature type="domain" description="RRM" evidence="5">
    <location>
        <begin position="1"/>
        <end position="48"/>
    </location>
</feature>
<dbReference type="GO" id="GO:0006417">
    <property type="term" value="P:regulation of translation"/>
    <property type="evidence" value="ECO:0007669"/>
    <property type="project" value="TreeGrafter"/>
</dbReference>
<organism evidence="6 7">
    <name type="scientific">Musa troglodytarum</name>
    <name type="common">fe'i banana</name>
    <dbReference type="NCBI Taxonomy" id="320322"/>
    <lineage>
        <taxon>Eukaryota</taxon>
        <taxon>Viridiplantae</taxon>
        <taxon>Streptophyta</taxon>
        <taxon>Embryophyta</taxon>
        <taxon>Tracheophyta</taxon>
        <taxon>Spermatophyta</taxon>
        <taxon>Magnoliopsida</taxon>
        <taxon>Liliopsida</taxon>
        <taxon>Zingiberales</taxon>
        <taxon>Musaceae</taxon>
        <taxon>Musa</taxon>
    </lineage>
</organism>
<dbReference type="EMBL" id="CP097509">
    <property type="protein sequence ID" value="URE17447.1"/>
    <property type="molecule type" value="Genomic_DNA"/>
</dbReference>
<dbReference type="AlphaFoldDB" id="A0A9E7GS92"/>
<dbReference type="InterPro" id="IPR000504">
    <property type="entry name" value="RRM_dom"/>
</dbReference>
<evidence type="ECO:0000259" key="5">
    <source>
        <dbReference type="PROSITE" id="PS50102"/>
    </source>
</evidence>
<name>A0A9E7GS92_9LILI</name>
<evidence type="ECO:0000313" key="6">
    <source>
        <dbReference type="EMBL" id="URE17447.1"/>
    </source>
</evidence>
<evidence type="ECO:0000256" key="1">
    <source>
        <dbReference type="ARBA" id="ARBA00022737"/>
    </source>
</evidence>
<proteinExistence type="predicted"/>
<evidence type="ECO:0000256" key="3">
    <source>
        <dbReference type="PROSITE-ProRule" id="PRU00176"/>
    </source>
</evidence>
<feature type="region of interest" description="Disordered" evidence="4">
    <location>
        <begin position="49"/>
        <end position="72"/>
    </location>
</feature>
<dbReference type="PROSITE" id="PS50102">
    <property type="entry name" value="RRM"/>
    <property type="match status" value="1"/>
</dbReference>
<dbReference type="OrthoDB" id="1747134at2759"/>
<dbReference type="InterPro" id="IPR035979">
    <property type="entry name" value="RBD_domain_sf"/>
</dbReference>
<dbReference type="PANTHER" id="PTHR48032:SF12">
    <property type="entry name" value="RRM DOMAIN-CONTAINING PROTEIN"/>
    <property type="match status" value="1"/>
</dbReference>
<evidence type="ECO:0000256" key="4">
    <source>
        <dbReference type="SAM" id="MobiDB-lite"/>
    </source>
</evidence>
<evidence type="ECO:0000256" key="2">
    <source>
        <dbReference type="ARBA" id="ARBA00022884"/>
    </source>
</evidence>
<keyword evidence="7" id="KW-1185">Reference proteome</keyword>
<dbReference type="PANTHER" id="PTHR48032">
    <property type="entry name" value="RNA-BINDING PROTEIN MUSASHI HOMOLOG RBP6"/>
    <property type="match status" value="1"/>
</dbReference>
<dbReference type="Pfam" id="PF00076">
    <property type="entry name" value="RRM_1"/>
    <property type="match status" value="1"/>
</dbReference>
<dbReference type="Gene3D" id="3.30.70.330">
    <property type="match status" value="1"/>
</dbReference>
<dbReference type="Proteomes" id="UP001055439">
    <property type="component" value="Chromosome 7"/>
</dbReference>
<accession>A0A9E7GS92</accession>
<evidence type="ECO:0000313" key="7">
    <source>
        <dbReference type="Proteomes" id="UP001055439"/>
    </source>
</evidence>
<feature type="compositionally biased region" description="Low complexity" evidence="4">
    <location>
        <begin position="49"/>
        <end position="63"/>
    </location>
</feature>
<dbReference type="InterPro" id="IPR012677">
    <property type="entry name" value="Nucleotide-bd_a/b_plait_sf"/>
</dbReference>
<reference evidence="6" key="1">
    <citation type="submission" date="2022-05" db="EMBL/GenBank/DDBJ databases">
        <title>The Musa troglodytarum L. genome provides insights into the mechanism of non-climacteric behaviour and enrichment of carotenoids.</title>
        <authorList>
            <person name="Wang J."/>
        </authorList>
    </citation>
    <scope>NUCLEOTIDE SEQUENCE</scope>
    <source>
        <tissue evidence="6">Leaf</tissue>
    </source>
</reference>
<gene>
    <name evidence="6" type="ORF">MUK42_36460</name>
</gene>
<dbReference type="SUPFAM" id="SSF54928">
    <property type="entry name" value="RNA-binding domain, RBD"/>
    <property type="match status" value="1"/>
</dbReference>
<keyword evidence="2 3" id="KW-0694">RNA-binding</keyword>
<dbReference type="GO" id="GO:0003729">
    <property type="term" value="F:mRNA binding"/>
    <property type="evidence" value="ECO:0007669"/>
    <property type="project" value="TreeGrafter"/>
</dbReference>